<dbReference type="PIRSF" id="PIRSF016210">
    <property type="entry name" value="UCP016210"/>
    <property type="match status" value="1"/>
</dbReference>
<keyword evidence="2 4" id="KW-0378">Hydrolase</keyword>
<accession>A0A7J4D037</accession>
<evidence type="ECO:0000313" key="5">
    <source>
        <dbReference type="EMBL" id="HIA97657.1"/>
    </source>
</evidence>
<dbReference type="HAMAP" id="MF_00562">
    <property type="entry name" value="Deacylase_DtdA"/>
    <property type="match status" value="1"/>
</dbReference>
<gene>
    <name evidence="4" type="primary">dtdA</name>
    <name evidence="5" type="ORF">EYO15_00530</name>
</gene>
<comment type="subunit">
    <text evidence="4">Monomer.</text>
</comment>
<evidence type="ECO:0000256" key="4">
    <source>
        <dbReference type="HAMAP-Rule" id="MF_00562"/>
    </source>
</evidence>
<dbReference type="GO" id="GO:0051499">
    <property type="term" value="F:D-aminoacyl-tRNA deacylase activity"/>
    <property type="evidence" value="ECO:0007669"/>
    <property type="project" value="UniProtKB-UniRule"/>
</dbReference>
<keyword evidence="3 4" id="KW-0862">Zinc</keyword>
<dbReference type="GO" id="GO:0019478">
    <property type="term" value="P:D-amino acid catabolic process"/>
    <property type="evidence" value="ECO:0007669"/>
    <property type="project" value="UniProtKB-UniRule"/>
</dbReference>
<dbReference type="AlphaFoldDB" id="A0A7J4D037"/>
<comment type="cofactor">
    <cofactor evidence="4">
        <name>Zn(2+)</name>
        <dbReference type="ChEBI" id="CHEBI:29105"/>
    </cofactor>
    <text evidence="4">Binds 2 Zn(2+) ions per subunit.</text>
</comment>
<name>A0A7J4D037_9ARCH</name>
<dbReference type="Gene3D" id="3.40.630.50">
    <property type="entry name" value="AF0625-like"/>
    <property type="match status" value="1"/>
</dbReference>
<dbReference type="Gene3D" id="3.40.50.10700">
    <property type="entry name" value="AF0625-like"/>
    <property type="match status" value="1"/>
</dbReference>
<reference evidence="6" key="1">
    <citation type="journal article" date="2019" name="bioRxiv">
        <title>Genome diversification in globally distributed novel marine Proteobacteria is linked to environmental adaptation.</title>
        <authorList>
            <person name="Zhou Z."/>
            <person name="Tran P.Q."/>
            <person name="Kieft K."/>
            <person name="Anantharaman K."/>
        </authorList>
    </citation>
    <scope>NUCLEOTIDE SEQUENCE [LARGE SCALE GENOMIC DNA]</scope>
</reference>
<dbReference type="PANTHER" id="PTHR34667:SF1">
    <property type="entry name" value="D-AMINOACYL-TRNA DEACYLASE"/>
    <property type="match status" value="1"/>
</dbReference>
<proteinExistence type="inferred from homology"/>
<dbReference type="SUPFAM" id="SSF142535">
    <property type="entry name" value="AF0625-like"/>
    <property type="match status" value="1"/>
</dbReference>
<comment type="caution">
    <text evidence="5">The sequence shown here is derived from an EMBL/GenBank/DDBJ whole genome shotgun (WGS) entry which is preliminary data.</text>
</comment>
<sequence length="282" mass="31687">MNLIIASEADTASINLRDRLLEMAEWEEDGEFDGEKIWHLSKDYGNFCLSGTRLITIKKLHIHAEGIDLKWVEETGIDIKNIVFLSRHKAASGRPSLTVHPIGNWGKADYGGQEGRVSGASPQWMTGLLLNIYKNRLPGYDVCFEATHHGPLIDKPTMFLEIGSGEEQWELREPAETLIRSLLELEPAEGVTVVGIGGGHYTPRFTEAALSHEVCLGHMVANYGLPSLTPTLLDDAIKASDAEGLYFHKKGMKKSDYRKWKEHADERRIRVFSQADYNKRDL</sequence>
<organism evidence="5 6">
    <name type="scientific">Marine Group III euryarchaeote</name>
    <dbReference type="NCBI Taxonomy" id="2173149"/>
    <lineage>
        <taxon>Archaea</taxon>
        <taxon>Methanobacteriati</taxon>
        <taxon>Thermoplasmatota</taxon>
        <taxon>Thermoplasmata</taxon>
        <taxon>Candidatus Thermoprofundales</taxon>
    </lineage>
</organism>
<dbReference type="Proteomes" id="UP000589132">
    <property type="component" value="Unassembled WGS sequence"/>
</dbReference>
<dbReference type="GO" id="GO:0008270">
    <property type="term" value="F:zinc ion binding"/>
    <property type="evidence" value="ECO:0007669"/>
    <property type="project" value="UniProtKB-UniRule"/>
</dbReference>
<comment type="similarity">
    <text evidence="4">Belongs to the DtdA deacylase family.</text>
</comment>
<comment type="function">
    <text evidence="4">D-aminoacyl-tRNA deacylase with broad substrate specificity. By recycling D-aminoacyl-tRNA to D-amino acids and free tRNA molecules, this enzyme counteracts the toxicity associated with the formation of D-aminoacyl-tRNA entities in vivo.</text>
</comment>
<dbReference type="Pfam" id="PF04414">
    <property type="entry name" value="tRNA_deacylase"/>
    <property type="match status" value="1"/>
</dbReference>
<dbReference type="EMBL" id="DTTC01000021">
    <property type="protein sequence ID" value="HIA97657.1"/>
    <property type="molecule type" value="Genomic_DNA"/>
</dbReference>
<dbReference type="PANTHER" id="PTHR34667">
    <property type="entry name" value="D-AMINOACYL-TRNA DEACYLASE"/>
    <property type="match status" value="1"/>
</dbReference>
<evidence type="ECO:0000313" key="6">
    <source>
        <dbReference type="Proteomes" id="UP000589132"/>
    </source>
</evidence>
<comment type="catalytic activity">
    <reaction evidence="4">
        <text>glycyl-tRNA(Ala) + H2O = tRNA(Ala) + glycine + H(+)</text>
        <dbReference type="Rhea" id="RHEA:53744"/>
        <dbReference type="Rhea" id="RHEA-COMP:9657"/>
        <dbReference type="Rhea" id="RHEA-COMP:13640"/>
        <dbReference type="ChEBI" id="CHEBI:15377"/>
        <dbReference type="ChEBI" id="CHEBI:15378"/>
        <dbReference type="ChEBI" id="CHEBI:57305"/>
        <dbReference type="ChEBI" id="CHEBI:78442"/>
        <dbReference type="ChEBI" id="CHEBI:78522"/>
        <dbReference type="EC" id="3.1.1.96"/>
    </reaction>
</comment>
<evidence type="ECO:0000256" key="1">
    <source>
        <dbReference type="ARBA" id="ARBA00022723"/>
    </source>
</evidence>
<dbReference type="InterPro" id="IPR018033">
    <property type="entry name" value="Deacylase_DtdA_archaea"/>
</dbReference>
<evidence type="ECO:0000256" key="3">
    <source>
        <dbReference type="ARBA" id="ARBA00022833"/>
    </source>
</evidence>
<comment type="catalytic activity">
    <reaction evidence="4">
        <text>a D-aminoacyl-tRNA + H2O = a tRNA + a D-alpha-amino acid + H(+)</text>
        <dbReference type="Rhea" id="RHEA:13953"/>
        <dbReference type="Rhea" id="RHEA-COMP:10123"/>
        <dbReference type="Rhea" id="RHEA-COMP:10124"/>
        <dbReference type="ChEBI" id="CHEBI:15377"/>
        <dbReference type="ChEBI" id="CHEBI:15378"/>
        <dbReference type="ChEBI" id="CHEBI:59871"/>
        <dbReference type="ChEBI" id="CHEBI:78442"/>
        <dbReference type="ChEBI" id="CHEBI:79333"/>
        <dbReference type="EC" id="3.1.1.96"/>
    </reaction>
</comment>
<evidence type="ECO:0000256" key="2">
    <source>
        <dbReference type="ARBA" id="ARBA00022801"/>
    </source>
</evidence>
<dbReference type="InterPro" id="IPR007508">
    <property type="entry name" value="DtdA"/>
</dbReference>
<protein>
    <recommendedName>
        <fullName evidence="4">D-aminoacyl-tRNA deacylase</fullName>
        <ecNumber evidence="4">3.1.1.96</ecNumber>
    </recommendedName>
</protein>
<keyword evidence="1 4" id="KW-0479">Metal-binding</keyword>
<dbReference type="EC" id="3.1.1.96" evidence="4"/>